<keyword evidence="1" id="KW-0175">Coiled coil</keyword>
<feature type="coiled-coil region" evidence="1">
    <location>
        <begin position="769"/>
        <end position="894"/>
    </location>
</feature>
<feature type="region of interest" description="Disordered" evidence="2">
    <location>
        <begin position="152"/>
        <end position="193"/>
    </location>
</feature>
<dbReference type="PANTHER" id="PTHR47491">
    <property type="entry name" value="CAP-GLY DOMAIN LINKER"/>
    <property type="match status" value="1"/>
</dbReference>
<dbReference type="InterPro" id="IPR056070">
    <property type="entry name" value="DUF7653"/>
</dbReference>
<feature type="domain" description="DUF7653" evidence="3">
    <location>
        <begin position="599"/>
        <end position="729"/>
    </location>
</feature>
<reference evidence="4 5" key="1">
    <citation type="submission" date="2024-03" db="EMBL/GenBank/DDBJ databases">
        <authorList>
            <person name="Gkanogiannis A."/>
            <person name="Becerra Lopez-Lavalle L."/>
        </authorList>
    </citation>
    <scope>NUCLEOTIDE SEQUENCE [LARGE SCALE GENOMIC DNA]</scope>
</reference>
<dbReference type="Pfam" id="PF24670">
    <property type="entry name" value="DUF7653"/>
    <property type="match status" value="1"/>
</dbReference>
<sequence length="929" mass="106759">MKKLFFFRSSAPSDGSTEVSPSKTEKQDVTGQPFEGTGLRRSRSLSSASLLDGGKHKSSSGSKDKSQSPYGNFIGTSDQQCERSNRCQTPPLRRQCKEKQFELSYNDYGAVPERPCSASAASCRSYCDSSGNSSTSSSNVSSKILDRYIDDGEQQEESSKPQRSIPHRNYPGHGSGRRPPRSRCTAPTSPKYVIDEKTMSHPFEEFPSSNYYFLPAKYAENGLGHESPRTIAKNVIERLSQTHGIPKTNPKGFDNSMPPITVGDIHDRSSDERYGSKVNVIPQKFYAVNEPSEAINRNNMESSGLYRQNLINHSEVLNLAETEEDVDVELKRRIKVAKERVMLFREERDRESFLHQRTGVSGLIQTIRHITEEKMSLALEVLSLLQSQITERAAAKEELKLAREILDSQTKKLDREKTELQTELEKELDRRSKDWSLKLEKYQLEEQRLRERVRELAEQNVSLHREVSLLNERDTENRSIMSSSEQKVKDMTVMVDKLRDENQLLMQNLSDLQDKYKTAKEDRESFKRNFEEKDKECKELYKATTRFTRTCCDQQKTINGLQERFAHELGKTTEIEKFDKHVAKLQMEQIRLTEVELGLRRELESCRFEIDSLRHENINIFNRLKHNGKDNSALTIKLDEEMLARVDCLQHQGLTLLNESSQLCAELFDFIKEKVHCLSDSMHGMEVVKNNLDGLYFIESEMKVQGLKRGIESLKRSLKIASSLLHKKSNLASSEVHSECVDADESNQLDCEATEDVVKSELKAERLLTNLLREKLYSKELEIEQLQAEIATAARTNHILRCEVQSAQDNISCITHKLKDQELQIMKRDENVNRLQNDLEESTTELAIIRGTVPKISEERDIMWDQVKQFSEENMLLNSEVNLLKKKIETLEEDILLREGQITILKDSLRNKSFDLLSNIESTDEFLIQ</sequence>
<evidence type="ECO:0000313" key="5">
    <source>
        <dbReference type="Proteomes" id="UP001642487"/>
    </source>
</evidence>
<evidence type="ECO:0000256" key="2">
    <source>
        <dbReference type="SAM" id="MobiDB-lite"/>
    </source>
</evidence>
<feature type="compositionally biased region" description="Polar residues" evidence="2">
    <location>
        <begin position="10"/>
        <end position="22"/>
    </location>
</feature>
<organism evidence="4 5">
    <name type="scientific">Citrullus colocynthis</name>
    <name type="common">colocynth</name>
    <dbReference type="NCBI Taxonomy" id="252529"/>
    <lineage>
        <taxon>Eukaryota</taxon>
        <taxon>Viridiplantae</taxon>
        <taxon>Streptophyta</taxon>
        <taxon>Embryophyta</taxon>
        <taxon>Tracheophyta</taxon>
        <taxon>Spermatophyta</taxon>
        <taxon>Magnoliopsida</taxon>
        <taxon>eudicotyledons</taxon>
        <taxon>Gunneridae</taxon>
        <taxon>Pentapetalae</taxon>
        <taxon>rosids</taxon>
        <taxon>fabids</taxon>
        <taxon>Cucurbitales</taxon>
        <taxon>Cucurbitaceae</taxon>
        <taxon>Benincaseae</taxon>
        <taxon>Citrullus</taxon>
    </lineage>
</organism>
<evidence type="ECO:0000313" key="4">
    <source>
        <dbReference type="EMBL" id="CAK9308756.1"/>
    </source>
</evidence>
<proteinExistence type="predicted"/>
<dbReference type="EMBL" id="OZ021735">
    <property type="protein sequence ID" value="CAK9308756.1"/>
    <property type="molecule type" value="Genomic_DNA"/>
</dbReference>
<dbReference type="PANTHER" id="PTHR47491:SF5">
    <property type="entry name" value="CAP-GLY DOMAIN LINKER"/>
    <property type="match status" value="1"/>
</dbReference>
<keyword evidence="5" id="KW-1185">Reference proteome</keyword>
<feature type="region of interest" description="Disordered" evidence="2">
    <location>
        <begin position="1"/>
        <end position="93"/>
    </location>
</feature>
<name>A0ABP0XMW9_9ROSI</name>
<protein>
    <recommendedName>
        <fullName evidence="3">DUF7653 domain-containing protein</fullName>
    </recommendedName>
</protein>
<feature type="coiled-coil region" evidence="1">
    <location>
        <begin position="392"/>
        <end position="536"/>
    </location>
</feature>
<evidence type="ECO:0000256" key="1">
    <source>
        <dbReference type="SAM" id="Coils"/>
    </source>
</evidence>
<accession>A0ABP0XMW9</accession>
<evidence type="ECO:0000259" key="3">
    <source>
        <dbReference type="Pfam" id="PF24670"/>
    </source>
</evidence>
<gene>
    <name evidence="4" type="ORF">CITCOLO1_LOCUS272</name>
</gene>
<dbReference type="Proteomes" id="UP001642487">
    <property type="component" value="Chromosome 1"/>
</dbReference>